<proteinExistence type="predicted"/>
<sequence>MVIEFVHMIDGTVGGFFRFGNSSVPVQKNLFYQILAYSGVVDPGRDPKPRVAPNLNPTDNDLKNDLWKITR</sequence>
<reference evidence="1 2" key="1">
    <citation type="submission" date="2021-06" db="EMBL/GenBank/DDBJ databases">
        <authorList>
            <person name="Kallberg Y."/>
            <person name="Tangrot J."/>
            <person name="Rosling A."/>
        </authorList>
    </citation>
    <scope>NUCLEOTIDE SEQUENCE [LARGE SCALE GENOMIC DNA]</scope>
    <source>
        <strain evidence="1 2">120-4 pot B 10/14</strain>
    </source>
</reference>
<evidence type="ECO:0000313" key="1">
    <source>
        <dbReference type="EMBL" id="CAG8778111.1"/>
    </source>
</evidence>
<protein>
    <submittedName>
        <fullName evidence="1">40779_t:CDS:1</fullName>
    </submittedName>
</protein>
<accession>A0ABN7VKY4</accession>
<dbReference type="EMBL" id="CAJVQB010016046">
    <property type="protein sequence ID" value="CAG8778111.1"/>
    <property type="molecule type" value="Genomic_DNA"/>
</dbReference>
<gene>
    <name evidence="1" type="ORF">GMARGA_LOCUS19325</name>
</gene>
<name>A0ABN7VKY4_GIGMA</name>
<comment type="caution">
    <text evidence="1">The sequence shown here is derived from an EMBL/GenBank/DDBJ whole genome shotgun (WGS) entry which is preliminary data.</text>
</comment>
<organism evidence="1 2">
    <name type="scientific">Gigaspora margarita</name>
    <dbReference type="NCBI Taxonomy" id="4874"/>
    <lineage>
        <taxon>Eukaryota</taxon>
        <taxon>Fungi</taxon>
        <taxon>Fungi incertae sedis</taxon>
        <taxon>Mucoromycota</taxon>
        <taxon>Glomeromycotina</taxon>
        <taxon>Glomeromycetes</taxon>
        <taxon>Diversisporales</taxon>
        <taxon>Gigasporaceae</taxon>
        <taxon>Gigaspora</taxon>
    </lineage>
</organism>
<dbReference type="Proteomes" id="UP000789901">
    <property type="component" value="Unassembled WGS sequence"/>
</dbReference>
<keyword evidence="2" id="KW-1185">Reference proteome</keyword>
<evidence type="ECO:0000313" key="2">
    <source>
        <dbReference type="Proteomes" id="UP000789901"/>
    </source>
</evidence>